<evidence type="ECO:0000313" key="2">
    <source>
        <dbReference type="EMBL" id="GAA3774835.1"/>
    </source>
</evidence>
<dbReference type="EMBL" id="BAABDU010000005">
    <property type="protein sequence ID" value="GAA3774835.1"/>
    <property type="molecule type" value="Genomic_DNA"/>
</dbReference>
<keyword evidence="3" id="KW-1185">Reference proteome</keyword>
<evidence type="ECO:0000259" key="1">
    <source>
        <dbReference type="Pfam" id="PF12697"/>
    </source>
</evidence>
<dbReference type="SUPFAM" id="SSF53474">
    <property type="entry name" value="alpha/beta-Hydrolases"/>
    <property type="match status" value="1"/>
</dbReference>
<protein>
    <submittedName>
        <fullName evidence="2">Alpha/beta hydrolase</fullName>
    </submittedName>
</protein>
<evidence type="ECO:0000313" key="3">
    <source>
        <dbReference type="Proteomes" id="UP001500748"/>
    </source>
</evidence>
<dbReference type="Pfam" id="PF12697">
    <property type="entry name" value="Abhydrolase_6"/>
    <property type="match status" value="1"/>
</dbReference>
<gene>
    <name evidence="2" type="ORF">GCM10022423_32010</name>
</gene>
<dbReference type="Gene3D" id="3.40.50.1820">
    <property type="entry name" value="alpha/beta hydrolase"/>
    <property type="match status" value="1"/>
</dbReference>
<proteinExistence type="predicted"/>
<dbReference type="InterPro" id="IPR029058">
    <property type="entry name" value="AB_hydrolase_fold"/>
</dbReference>
<dbReference type="InterPro" id="IPR000073">
    <property type="entry name" value="AB_hydrolase_1"/>
</dbReference>
<dbReference type="PANTHER" id="PTHR37017">
    <property type="entry name" value="AB HYDROLASE-1 DOMAIN-CONTAINING PROTEIN-RELATED"/>
    <property type="match status" value="1"/>
</dbReference>
<dbReference type="GO" id="GO:0016787">
    <property type="term" value="F:hydrolase activity"/>
    <property type="evidence" value="ECO:0007669"/>
    <property type="project" value="UniProtKB-KW"/>
</dbReference>
<dbReference type="Proteomes" id="UP001500748">
    <property type="component" value="Unassembled WGS sequence"/>
</dbReference>
<reference evidence="3" key="1">
    <citation type="journal article" date="2019" name="Int. J. Syst. Evol. Microbiol.">
        <title>The Global Catalogue of Microorganisms (GCM) 10K type strain sequencing project: providing services to taxonomists for standard genome sequencing and annotation.</title>
        <authorList>
            <consortium name="The Broad Institute Genomics Platform"/>
            <consortium name="The Broad Institute Genome Sequencing Center for Infectious Disease"/>
            <person name="Wu L."/>
            <person name="Ma J."/>
        </authorList>
    </citation>
    <scope>NUCLEOTIDE SEQUENCE [LARGE SCALE GENOMIC DNA]</scope>
    <source>
        <strain evidence="3">JCM 17337</strain>
    </source>
</reference>
<comment type="caution">
    <text evidence="2">The sequence shown here is derived from an EMBL/GenBank/DDBJ whole genome shotgun (WGS) entry which is preliminary data.</text>
</comment>
<dbReference type="RefSeq" id="WP_345145625.1">
    <property type="nucleotide sequence ID" value="NZ_BAABDU010000005.1"/>
</dbReference>
<sequence>MKDVFQLKGNQGTILKKLILTFLIIMSANILSAQKQVKNIVLVHGAFADGSGWEEVYKILTKKGFNVSVVANPNTSFPEDVAAAKRSLDRVEGPTILVGHSYGGAIITEAGDSDKVVGLVYIAAFVPDAGETLLQLVQSGPPTPNSGIEAPSADGFIWYGKAKFHSGFCADLSKEKAAFLYDSQVPIAGSAFVAPITKAAWKTKPSWYIVATDDQTVPIEGARFMAKRANAKVTEIKASHAVYVSQAKAVAEVIIRAATETSKINTNQ</sequence>
<dbReference type="InterPro" id="IPR052897">
    <property type="entry name" value="Sec-Metab_Biosynth_Hydrolase"/>
</dbReference>
<dbReference type="PANTHER" id="PTHR37017:SF11">
    <property type="entry name" value="ESTERASE_LIPASE_THIOESTERASE DOMAIN-CONTAINING PROTEIN"/>
    <property type="match status" value="1"/>
</dbReference>
<accession>A0ABP7GV50</accession>
<name>A0ABP7GV50_9FLAO</name>
<organism evidence="2 3">
    <name type="scientific">Flavobacterium ginsengiterrae</name>
    <dbReference type="NCBI Taxonomy" id="871695"/>
    <lineage>
        <taxon>Bacteria</taxon>
        <taxon>Pseudomonadati</taxon>
        <taxon>Bacteroidota</taxon>
        <taxon>Flavobacteriia</taxon>
        <taxon>Flavobacteriales</taxon>
        <taxon>Flavobacteriaceae</taxon>
        <taxon>Flavobacterium</taxon>
    </lineage>
</organism>
<feature type="domain" description="AB hydrolase-1" evidence="1">
    <location>
        <begin position="40"/>
        <end position="253"/>
    </location>
</feature>
<keyword evidence="2" id="KW-0378">Hydrolase</keyword>